<keyword evidence="7" id="KW-0315">Glutamine amidotransferase</keyword>
<keyword evidence="12" id="KW-1185">Reference proteome</keyword>
<comment type="pathway">
    <text evidence="1 8">Purine metabolism; IMP biosynthesis via de novo pathway; N(1)-(5-phospho-D-ribosyl)glycinamide from 5-phospho-alpha-D-ribose 1-diphosphate: step 1/2.</text>
</comment>
<dbReference type="GO" id="GO:0046872">
    <property type="term" value="F:metal ion binding"/>
    <property type="evidence" value="ECO:0007669"/>
    <property type="project" value="UniProtKB-KW"/>
</dbReference>
<evidence type="ECO:0000313" key="12">
    <source>
        <dbReference type="Proteomes" id="UP000005147"/>
    </source>
</evidence>
<dbReference type="eggNOG" id="COG0034">
    <property type="taxonomic scope" value="Bacteria"/>
</dbReference>
<proteinExistence type="inferred from homology"/>
<dbReference type="EC" id="2.4.2.14" evidence="3 8"/>
<evidence type="ECO:0000256" key="6">
    <source>
        <dbReference type="ARBA" id="ARBA00022755"/>
    </source>
</evidence>
<evidence type="ECO:0000256" key="2">
    <source>
        <dbReference type="ARBA" id="ARBA00010138"/>
    </source>
</evidence>
<dbReference type="InterPro" id="IPR005854">
    <property type="entry name" value="PurF"/>
</dbReference>
<dbReference type="SUPFAM" id="SSF56235">
    <property type="entry name" value="N-terminal nucleophile aminohydrolases (Ntn hydrolases)"/>
    <property type="match status" value="1"/>
</dbReference>
<keyword evidence="5 8" id="KW-0808">Transferase</keyword>
<keyword evidence="9" id="KW-0479">Metal-binding</keyword>
<dbReference type="STRING" id="883112.HMPREF9707_01260"/>
<dbReference type="UniPathway" id="UPA00074">
    <property type="reaction ID" value="UER00124"/>
</dbReference>
<evidence type="ECO:0000256" key="8">
    <source>
        <dbReference type="PIRNR" id="PIRNR000485"/>
    </source>
</evidence>
<dbReference type="Pfam" id="PF13537">
    <property type="entry name" value="GATase_7"/>
    <property type="match status" value="1"/>
</dbReference>
<evidence type="ECO:0000256" key="7">
    <source>
        <dbReference type="ARBA" id="ARBA00022962"/>
    </source>
</evidence>
<sequence length="429" mass="47596">MSGIFGVFATKKYLNIFPPLYSGLFALQHRGQESMGISLLADGKLSLVNGKGLISDNIKYDNIRMLEGRVGLGHVRYPFEFDRRELLPMPWLFHPGDGTSKTLIAMDGKLFNGVELEDVAEEIHSRTDEELIEYVNQLDGAYAMIFVQEERMVVIRDPKGVKPIAVGIHDEFVAASSESCALDAVGASVKELKPGEIFIVDEDGPRSIFANEKTNTPCIFEFVYTARPDSVIGGVSVYDARMKMGEILYEEHPVEADIVVGSPDSGLISALGFSRASGIPNENAIVRNRYIGRTFILPTENMRRKGIQIKLSPIKSLLKDKDIVLVDDSIVRGNTMRRVVEILRESGAKSIHIRIASPPVIKGEQTTFDIPSEDKLLARGKTVEEIRELIGCDSLGFISLEGLRRACGNKPYYERCFGGIDTLEEEYVD</sequence>
<dbReference type="InterPro" id="IPR029057">
    <property type="entry name" value="PRTase-like"/>
</dbReference>
<protein>
    <recommendedName>
        <fullName evidence="3 8">Amidophosphoribosyltransferase</fullName>
        <shortName evidence="8">ATase</shortName>
        <ecNumber evidence="3 8">2.4.2.14</ecNumber>
    </recommendedName>
    <alternativeName>
        <fullName evidence="8">Glutamine phosphoribosylpyrophosphate amidotransferase</fullName>
    </alternativeName>
</protein>
<keyword evidence="6 8" id="KW-0658">Purine biosynthesis</keyword>
<comment type="similarity">
    <text evidence="2 8">In the C-terminal section; belongs to the purine/pyrimidine phosphoribosyltransferase family.</text>
</comment>
<accession>K1LQH3</accession>
<feature type="binding site" evidence="9">
    <location>
        <position position="265"/>
    </location>
    <ligand>
        <name>Mg(2+)</name>
        <dbReference type="ChEBI" id="CHEBI:18420"/>
    </ligand>
</feature>
<gene>
    <name evidence="11" type="ORF">HMPREF9707_01260</name>
</gene>
<name>K1LQH3_9LACT</name>
<comment type="catalytic activity">
    <reaction evidence="8">
        <text>5-phospho-beta-D-ribosylamine + L-glutamate + diphosphate = 5-phospho-alpha-D-ribose 1-diphosphate + L-glutamine + H2O</text>
        <dbReference type="Rhea" id="RHEA:14905"/>
        <dbReference type="ChEBI" id="CHEBI:15377"/>
        <dbReference type="ChEBI" id="CHEBI:29985"/>
        <dbReference type="ChEBI" id="CHEBI:33019"/>
        <dbReference type="ChEBI" id="CHEBI:58017"/>
        <dbReference type="ChEBI" id="CHEBI:58359"/>
        <dbReference type="ChEBI" id="CHEBI:58681"/>
        <dbReference type="EC" id="2.4.2.14"/>
    </reaction>
</comment>
<feature type="binding site" evidence="9">
    <location>
        <position position="328"/>
    </location>
    <ligand>
        <name>Mg(2+)</name>
        <dbReference type="ChEBI" id="CHEBI:18420"/>
    </ligand>
</feature>
<dbReference type="EMBL" id="AGZE01000033">
    <property type="protein sequence ID" value="EKB54332.1"/>
    <property type="molecule type" value="Genomic_DNA"/>
</dbReference>
<dbReference type="GO" id="GO:0004044">
    <property type="term" value="F:amidophosphoribosyltransferase activity"/>
    <property type="evidence" value="ECO:0007669"/>
    <property type="project" value="UniProtKB-EC"/>
</dbReference>
<feature type="binding site" evidence="9">
    <location>
        <position position="327"/>
    </location>
    <ligand>
        <name>Mg(2+)</name>
        <dbReference type="ChEBI" id="CHEBI:18420"/>
    </ligand>
</feature>
<comment type="caution">
    <text evidence="11">The sequence shown here is derived from an EMBL/GenBank/DDBJ whole genome shotgun (WGS) entry which is preliminary data.</text>
</comment>
<keyword evidence="4 8" id="KW-0328">Glycosyltransferase</keyword>
<dbReference type="AlphaFoldDB" id="K1LQH3"/>
<feature type="domain" description="Glutamine amidotransferase type-2" evidence="10">
    <location>
        <begin position="2"/>
        <end position="203"/>
    </location>
</feature>
<dbReference type="InterPro" id="IPR017932">
    <property type="entry name" value="GATase_2_dom"/>
</dbReference>
<dbReference type="PIRSF" id="PIRSF000485">
    <property type="entry name" value="Amd_phspho_trans"/>
    <property type="match status" value="1"/>
</dbReference>
<reference evidence="11 12" key="1">
    <citation type="submission" date="2012-07" db="EMBL/GenBank/DDBJ databases">
        <title>The Genome Sequence of Facklamia ignava CCUG 37419.</title>
        <authorList>
            <consortium name="The Broad Institute Genome Sequencing Platform"/>
            <person name="Earl A."/>
            <person name="Ward D."/>
            <person name="Feldgarden M."/>
            <person name="Gevers D."/>
            <person name="Huys G."/>
            <person name="Walker B."/>
            <person name="Young S.K."/>
            <person name="Zeng Q."/>
            <person name="Gargeya S."/>
            <person name="Fitzgerald M."/>
            <person name="Haas B."/>
            <person name="Abouelleil A."/>
            <person name="Alvarado L."/>
            <person name="Arachchi H.M."/>
            <person name="Berlin A.M."/>
            <person name="Chapman S.B."/>
            <person name="Goldberg J."/>
            <person name="Griggs A."/>
            <person name="Gujja S."/>
            <person name="Hansen M."/>
            <person name="Howarth C."/>
            <person name="Imamovic A."/>
            <person name="Larimer J."/>
            <person name="McCowen C."/>
            <person name="Montmayeur A."/>
            <person name="Murphy C."/>
            <person name="Neiman D."/>
            <person name="Pearson M."/>
            <person name="Priest M."/>
            <person name="Roberts A."/>
            <person name="Saif S."/>
            <person name="Shea T."/>
            <person name="Sisk P."/>
            <person name="Sykes S."/>
            <person name="Wortman J."/>
            <person name="Nusbaum C."/>
            <person name="Birren B."/>
        </authorList>
    </citation>
    <scope>NUCLEOTIDE SEQUENCE [LARGE SCALE GENOMIC DNA]</scope>
    <source>
        <strain evidence="11 12">CCUG 37419</strain>
    </source>
</reference>
<dbReference type="InterPro" id="IPR000836">
    <property type="entry name" value="PRTase_dom"/>
</dbReference>
<evidence type="ECO:0000256" key="9">
    <source>
        <dbReference type="PIRSR" id="PIRSR000485-2"/>
    </source>
</evidence>
<evidence type="ECO:0000256" key="5">
    <source>
        <dbReference type="ARBA" id="ARBA00022679"/>
    </source>
</evidence>
<dbReference type="SUPFAM" id="SSF53271">
    <property type="entry name" value="PRTase-like"/>
    <property type="match status" value="1"/>
</dbReference>
<dbReference type="PATRIC" id="fig|883112.3.peg.1254"/>
<comment type="cofactor">
    <cofactor evidence="9">
        <name>Mg(2+)</name>
        <dbReference type="ChEBI" id="CHEBI:18420"/>
    </cofactor>
    <text evidence="9">Binds 1 Mg(2+) ion per subunit.</text>
</comment>
<evidence type="ECO:0000256" key="4">
    <source>
        <dbReference type="ARBA" id="ARBA00022676"/>
    </source>
</evidence>
<dbReference type="HOGENOM" id="CLU_022389_3_1_9"/>
<dbReference type="Proteomes" id="UP000005147">
    <property type="component" value="Unassembled WGS sequence"/>
</dbReference>
<dbReference type="Gene3D" id="3.40.50.2020">
    <property type="match status" value="1"/>
</dbReference>
<evidence type="ECO:0000256" key="3">
    <source>
        <dbReference type="ARBA" id="ARBA00011941"/>
    </source>
</evidence>
<dbReference type="InterPro" id="IPR029055">
    <property type="entry name" value="Ntn_hydrolases_N"/>
</dbReference>
<dbReference type="GO" id="GO:0009113">
    <property type="term" value="P:purine nucleobase biosynthetic process"/>
    <property type="evidence" value="ECO:0007669"/>
    <property type="project" value="InterPro"/>
</dbReference>
<organism evidence="11 12">
    <name type="scientific">Falseniella ignava CCUG 37419</name>
    <dbReference type="NCBI Taxonomy" id="883112"/>
    <lineage>
        <taxon>Bacteria</taxon>
        <taxon>Bacillati</taxon>
        <taxon>Bacillota</taxon>
        <taxon>Bacilli</taxon>
        <taxon>Lactobacillales</taxon>
        <taxon>Aerococcaceae</taxon>
        <taxon>Falseniella</taxon>
    </lineage>
</organism>
<dbReference type="PANTHER" id="PTHR11907">
    <property type="entry name" value="AMIDOPHOSPHORIBOSYLTRANSFERASE"/>
    <property type="match status" value="1"/>
</dbReference>
<dbReference type="Gene3D" id="3.60.20.10">
    <property type="entry name" value="Glutamine Phosphoribosylpyrophosphate, subunit 1, domain 1"/>
    <property type="match status" value="1"/>
</dbReference>
<evidence type="ECO:0000313" key="11">
    <source>
        <dbReference type="EMBL" id="EKB54332.1"/>
    </source>
</evidence>
<keyword evidence="9" id="KW-0460">Magnesium</keyword>
<dbReference type="Pfam" id="PF00156">
    <property type="entry name" value="Pribosyltran"/>
    <property type="match status" value="1"/>
</dbReference>
<evidence type="ECO:0000256" key="1">
    <source>
        <dbReference type="ARBA" id="ARBA00005209"/>
    </source>
</evidence>
<dbReference type="GO" id="GO:0006189">
    <property type="term" value="P:'de novo' IMP biosynthetic process"/>
    <property type="evidence" value="ECO:0007669"/>
    <property type="project" value="UniProtKB-UniPathway"/>
</dbReference>
<dbReference type="PROSITE" id="PS51278">
    <property type="entry name" value="GATASE_TYPE_2"/>
    <property type="match status" value="1"/>
</dbReference>
<dbReference type="CDD" id="cd06223">
    <property type="entry name" value="PRTases_typeI"/>
    <property type="match status" value="1"/>
</dbReference>
<evidence type="ECO:0000259" key="10">
    <source>
        <dbReference type="PROSITE" id="PS51278"/>
    </source>
</evidence>